<comment type="similarity">
    <text evidence="4">Belongs to the flavoredoxin family.</text>
</comment>
<feature type="domain" description="Flavin reductase like" evidence="5">
    <location>
        <begin position="19"/>
        <end position="172"/>
    </location>
</feature>
<evidence type="ECO:0000256" key="2">
    <source>
        <dbReference type="ARBA" id="ARBA00022630"/>
    </source>
</evidence>
<evidence type="ECO:0000313" key="6">
    <source>
        <dbReference type="EMBL" id="MCW8084745.1"/>
    </source>
</evidence>
<dbReference type="InterPro" id="IPR002563">
    <property type="entry name" value="Flavin_Rdtase-like_dom"/>
</dbReference>
<protein>
    <submittedName>
        <fullName evidence="6">Flavin reductase family protein</fullName>
    </submittedName>
</protein>
<name>A0ABT3NRF2_9PROT</name>
<dbReference type="Gene3D" id="2.30.110.10">
    <property type="entry name" value="Electron Transport, Fmn-binding Protein, Chain A"/>
    <property type="match status" value="1"/>
</dbReference>
<evidence type="ECO:0000259" key="5">
    <source>
        <dbReference type="SMART" id="SM00903"/>
    </source>
</evidence>
<gene>
    <name evidence="6" type="ORF">OF850_03825</name>
</gene>
<dbReference type="RefSeq" id="WP_301588446.1">
    <property type="nucleotide sequence ID" value="NZ_JAPFQI010000001.1"/>
</dbReference>
<accession>A0ABT3NRF2</accession>
<keyword evidence="3" id="KW-0288">FMN</keyword>
<evidence type="ECO:0000313" key="7">
    <source>
        <dbReference type="Proteomes" id="UP001526430"/>
    </source>
</evidence>
<comment type="cofactor">
    <cofactor evidence="1">
        <name>FMN</name>
        <dbReference type="ChEBI" id="CHEBI:58210"/>
    </cofactor>
</comment>
<comment type="caution">
    <text evidence="6">The sequence shown here is derived from an EMBL/GenBank/DDBJ whole genome shotgun (WGS) entry which is preliminary data.</text>
</comment>
<dbReference type="SUPFAM" id="SSF50475">
    <property type="entry name" value="FMN-binding split barrel"/>
    <property type="match status" value="1"/>
</dbReference>
<sequence length="211" mass="23128">MYFDFEALPAADRYKLVVSTVVPRPVAWVVSQDEAGVLNAAPYSFFNALTDDPVVIAIGCGPRPDGARKDTLGNIRATGQFVVNLVNEATVERMNITAIDFGPDVNELEEAGLTTIPSSKVKPPRIAESPVALECKTFQLITVGHHTIVLGQVLAMHIADEAMLDVEKKYVDTPKLGLVGRMHGRGWYARTTDRVEVPRIALKDWQSRKGD</sequence>
<proteinExistence type="inferred from homology"/>
<dbReference type="Pfam" id="PF01613">
    <property type="entry name" value="Flavin_Reduct"/>
    <property type="match status" value="1"/>
</dbReference>
<reference evidence="6 7" key="1">
    <citation type="submission" date="2022-10" db="EMBL/GenBank/DDBJ databases">
        <title>Roseococcus glaciei nov., sp. nov., isolated from glacier.</title>
        <authorList>
            <person name="Liu Q."/>
            <person name="Xin Y.-H."/>
        </authorList>
    </citation>
    <scope>NUCLEOTIDE SEQUENCE [LARGE SCALE GENOMIC DNA]</scope>
    <source>
        <strain evidence="6 7">MDT2-1-1</strain>
    </source>
</reference>
<keyword evidence="2" id="KW-0285">Flavoprotein</keyword>
<evidence type="ECO:0000256" key="4">
    <source>
        <dbReference type="ARBA" id="ARBA00038054"/>
    </source>
</evidence>
<keyword evidence="7" id="KW-1185">Reference proteome</keyword>
<evidence type="ECO:0000256" key="3">
    <source>
        <dbReference type="ARBA" id="ARBA00022643"/>
    </source>
</evidence>
<dbReference type="EMBL" id="JAPFQI010000001">
    <property type="protein sequence ID" value="MCW8084745.1"/>
    <property type="molecule type" value="Genomic_DNA"/>
</dbReference>
<organism evidence="6 7">
    <name type="scientific">Sabulicella glaciei</name>
    <dbReference type="NCBI Taxonomy" id="2984948"/>
    <lineage>
        <taxon>Bacteria</taxon>
        <taxon>Pseudomonadati</taxon>
        <taxon>Pseudomonadota</taxon>
        <taxon>Alphaproteobacteria</taxon>
        <taxon>Acetobacterales</taxon>
        <taxon>Acetobacteraceae</taxon>
        <taxon>Sabulicella</taxon>
    </lineage>
</organism>
<dbReference type="InterPro" id="IPR012349">
    <property type="entry name" value="Split_barrel_FMN-bd"/>
</dbReference>
<dbReference type="SMART" id="SM00903">
    <property type="entry name" value="Flavin_Reduct"/>
    <property type="match status" value="1"/>
</dbReference>
<dbReference type="PANTHER" id="PTHR33798:SF5">
    <property type="entry name" value="FLAVIN REDUCTASE LIKE DOMAIN-CONTAINING PROTEIN"/>
    <property type="match status" value="1"/>
</dbReference>
<dbReference type="PANTHER" id="PTHR33798">
    <property type="entry name" value="FLAVOPROTEIN OXYGENASE"/>
    <property type="match status" value="1"/>
</dbReference>
<evidence type="ECO:0000256" key="1">
    <source>
        <dbReference type="ARBA" id="ARBA00001917"/>
    </source>
</evidence>
<dbReference type="Proteomes" id="UP001526430">
    <property type="component" value="Unassembled WGS sequence"/>
</dbReference>